<dbReference type="GO" id="GO:0003735">
    <property type="term" value="F:structural constituent of ribosome"/>
    <property type="evidence" value="ECO:0007669"/>
    <property type="project" value="InterPro"/>
</dbReference>
<dbReference type="EMBL" id="NCKV01005980">
    <property type="protein sequence ID" value="RWS23726.1"/>
    <property type="molecule type" value="Genomic_DNA"/>
</dbReference>
<dbReference type="SUPFAM" id="SSF74731">
    <property type="entry name" value="Ribosomal protein L20"/>
    <property type="match status" value="1"/>
</dbReference>
<keyword evidence="7" id="KW-1185">Reference proteome</keyword>
<protein>
    <recommendedName>
        <fullName evidence="4">Large ribosomal subunit protein bL20m</fullName>
    </recommendedName>
    <alternativeName>
        <fullName evidence="5">39S ribosomal protein L20, mitochondrial</fullName>
    </alternativeName>
</protein>
<comment type="similarity">
    <text evidence="1">Belongs to the bacterial ribosomal protein bL20 family.</text>
</comment>
<sequence length="144" mass="17302">MPHWLPRQLGVKSYLKKQSWFKVTQFQPFRWRNCFKLARRVWIKKVDTRQRKADSKKLLYRDVFTQRIYAACNENGLQYKYFISALYRMNIELDRKTLSYLAIWEPRTFKSIVELAKAKVAESAYDDYKDVLKPPPGVITRGML</sequence>
<dbReference type="InterPro" id="IPR005813">
    <property type="entry name" value="Ribosomal_bL20"/>
</dbReference>
<dbReference type="VEuPathDB" id="VectorBase:LDEU008314"/>
<dbReference type="Pfam" id="PF00453">
    <property type="entry name" value="Ribosomal_L20"/>
    <property type="match status" value="1"/>
</dbReference>
<evidence type="ECO:0000256" key="1">
    <source>
        <dbReference type="ARBA" id="ARBA00007698"/>
    </source>
</evidence>
<dbReference type="Proteomes" id="UP000288716">
    <property type="component" value="Unassembled WGS sequence"/>
</dbReference>
<comment type="caution">
    <text evidence="6">The sequence shown here is derived from an EMBL/GenBank/DDBJ whole genome shotgun (WGS) entry which is preliminary data.</text>
</comment>
<organism evidence="6 7">
    <name type="scientific">Leptotrombidium deliense</name>
    <dbReference type="NCBI Taxonomy" id="299467"/>
    <lineage>
        <taxon>Eukaryota</taxon>
        <taxon>Metazoa</taxon>
        <taxon>Ecdysozoa</taxon>
        <taxon>Arthropoda</taxon>
        <taxon>Chelicerata</taxon>
        <taxon>Arachnida</taxon>
        <taxon>Acari</taxon>
        <taxon>Acariformes</taxon>
        <taxon>Trombidiformes</taxon>
        <taxon>Prostigmata</taxon>
        <taxon>Anystina</taxon>
        <taxon>Parasitengona</taxon>
        <taxon>Trombiculoidea</taxon>
        <taxon>Trombiculidae</taxon>
        <taxon>Leptotrombidium</taxon>
    </lineage>
</organism>
<evidence type="ECO:0000256" key="4">
    <source>
        <dbReference type="ARBA" id="ARBA00072767"/>
    </source>
</evidence>
<evidence type="ECO:0000256" key="3">
    <source>
        <dbReference type="ARBA" id="ARBA00023274"/>
    </source>
</evidence>
<dbReference type="Gene3D" id="1.10.1900.20">
    <property type="entry name" value="Ribosomal protein L20"/>
    <property type="match status" value="1"/>
</dbReference>
<dbReference type="PRINTS" id="PR00062">
    <property type="entry name" value="RIBOSOMALL20"/>
</dbReference>
<dbReference type="GO" id="GO:0019843">
    <property type="term" value="F:rRNA binding"/>
    <property type="evidence" value="ECO:0007669"/>
    <property type="project" value="InterPro"/>
</dbReference>
<evidence type="ECO:0000256" key="2">
    <source>
        <dbReference type="ARBA" id="ARBA00022980"/>
    </source>
</evidence>
<name>A0A443S840_9ACAR</name>
<dbReference type="GO" id="GO:0006412">
    <property type="term" value="P:translation"/>
    <property type="evidence" value="ECO:0007669"/>
    <property type="project" value="InterPro"/>
</dbReference>
<proteinExistence type="inferred from homology"/>
<dbReference type="InterPro" id="IPR035566">
    <property type="entry name" value="Ribosomal_protein_bL20_C"/>
</dbReference>
<dbReference type="FunFam" id="1.10.1900.20:FF:000001">
    <property type="entry name" value="50S ribosomal protein L20"/>
    <property type="match status" value="1"/>
</dbReference>
<evidence type="ECO:0000313" key="6">
    <source>
        <dbReference type="EMBL" id="RWS23726.1"/>
    </source>
</evidence>
<reference evidence="6 7" key="1">
    <citation type="journal article" date="2018" name="Gigascience">
        <title>Genomes of trombidid mites reveal novel predicted allergens and laterally-transferred genes associated with secondary metabolism.</title>
        <authorList>
            <person name="Dong X."/>
            <person name="Chaisiri K."/>
            <person name="Xia D."/>
            <person name="Armstrong S.D."/>
            <person name="Fang Y."/>
            <person name="Donnelly M.J."/>
            <person name="Kadowaki T."/>
            <person name="McGarry J.W."/>
            <person name="Darby A.C."/>
            <person name="Makepeace B.L."/>
        </authorList>
    </citation>
    <scope>NUCLEOTIDE SEQUENCE [LARGE SCALE GENOMIC DNA]</scope>
    <source>
        <strain evidence="6">UoL-UT</strain>
    </source>
</reference>
<dbReference type="GO" id="GO:0005840">
    <property type="term" value="C:ribosome"/>
    <property type="evidence" value="ECO:0007669"/>
    <property type="project" value="UniProtKB-KW"/>
</dbReference>
<evidence type="ECO:0000256" key="5">
    <source>
        <dbReference type="ARBA" id="ARBA00076245"/>
    </source>
</evidence>
<keyword evidence="3" id="KW-0687">Ribonucleoprotein</keyword>
<accession>A0A443S840</accession>
<dbReference type="STRING" id="299467.A0A443S840"/>
<keyword evidence="2" id="KW-0689">Ribosomal protein</keyword>
<gene>
    <name evidence="6" type="ORF">B4U80_08131</name>
</gene>
<dbReference type="OrthoDB" id="10251781at2759"/>
<dbReference type="PANTHER" id="PTHR10986">
    <property type="entry name" value="39S RIBOSOMAL PROTEIN L20"/>
    <property type="match status" value="1"/>
</dbReference>
<dbReference type="GO" id="GO:1990904">
    <property type="term" value="C:ribonucleoprotein complex"/>
    <property type="evidence" value="ECO:0007669"/>
    <property type="project" value="UniProtKB-KW"/>
</dbReference>
<evidence type="ECO:0000313" key="7">
    <source>
        <dbReference type="Proteomes" id="UP000288716"/>
    </source>
</evidence>
<dbReference type="AlphaFoldDB" id="A0A443S840"/>